<dbReference type="AlphaFoldDB" id="A0A0F9JJD1"/>
<gene>
    <name evidence="2" type="ORF">LCGC14_1445450</name>
</gene>
<reference evidence="2" key="1">
    <citation type="journal article" date="2015" name="Nature">
        <title>Complex archaea that bridge the gap between prokaryotes and eukaryotes.</title>
        <authorList>
            <person name="Spang A."/>
            <person name="Saw J.H."/>
            <person name="Jorgensen S.L."/>
            <person name="Zaremba-Niedzwiedzka K."/>
            <person name="Martijn J."/>
            <person name="Lind A.E."/>
            <person name="van Eijk R."/>
            <person name="Schleper C."/>
            <person name="Guy L."/>
            <person name="Ettema T.J."/>
        </authorList>
    </citation>
    <scope>NUCLEOTIDE SEQUENCE</scope>
</reference>
<sequence length="321" mass="38477">MKKFNGLNRLVYILSSGEEHSKISVIQSFTFQLFGGINTDFNSLFHLASNLGLIEVIKNEDRVYLTDIGKQLYKKRNPNFYELNENQKELLSFLYLNYQQEFTYLLFSHTDDFKDNFLIFEGKISKFIRQLFNEFRELNIILKRNGKFVVERKYWSLFRSKPQTEEILLENFKKQKRAGEKAEIFALLFEYKRMRKLGEKNVFRKVKYISKEIVNAGYDIASINGLSYEELSTSDIVYDRFIEVKNVSNGFFYFSINEFKIAEITQDHYWLYLIDFKNHKIHLVQNPIRFFKYNKIKGDCVNWRYNINDLSLIAQTFEINK</sequence>
<protein>
    <recommendedName>
        <fullName evidence="1">Protein NO VEIN C-terminal domain-containing protein</fullName>
    </recommendedName>
</protein>
<dbReference type="EMBL" id="LAZR01009903">
    <property type="protein sequence ID" value="KKM69969.1"/>
    <property type="molecule type" value="Genomic_DNA"/>
</dbReference>
<accession>A0A0F9JJD1</accession>
<dbReference type="Pfam" id="PF13020">
    <property type="entry name" value="NOV_C"/>
    <property type="match status" value="1"/>
</dbReference>
<dbReference type="InterPro" id="IPR024975">
    <property type="entry name" value="NOV_C"/>
</dbReference>
<feature type="domain" description="Protein NO VEIN C-terminal" evidence="1">
    <location>
        <begin position="183"/>
        <end position="278"/>
    </location>
</feature>
<name>A0A0F9JJD1_9ZZZZ</name>
<organism evidence="2">
    <name type="scientific">marine sediment metagenome</name>
    <dbReference type="NCBI Taxonomy" id="412755"/>
    <lineage>
        <taxon>unclassified sequences</taxon>
        <taxon>metagenomes</taxon>
        <taxon>ecological metagenomes</taxon>
    </lineage>
</organism>
<proteinExistence type="predicted"/>
<evidence type="ECO:0000313" key="2">
    <source>
        <dbReference type="EMBL" id="KKM69969.1"/>
    </source>
</evidence>
<evidence type="ECO:0000259" key="1">
    <source>
        <dbReference type="Pfam" id="PF13020"/>
    </source>
</evidence>
<comment type="caution">
    <text evidence="2">The sequence shown here is derived from an EMBL/GenBank/DDBJ whole genome shotgun (WGS) entry which is preliminary data.</text>
</comment>